<dbReference type="RefSeq" id="WP_275934278.1">
    <property type="nucleotide sequence ID" value="NZ_JAWRKY010000001.1"/>
</dbReference>
<keyword evidence="2" id="KW-1185">Reference proteome</keyword>
<comment type="caution">
    <text evidence="1">The sequence shown here is derived from an EMBL/GenBank/DDBJ whole genome shotgun (WGS) entry which is preliminary data.</text>
</comment>
<proteinExistence type="predicted"/>
<evidence type="ECO:0000313" key="2">
    <source>
        <dbReference type="Proteomes" id="UP001304467"/>
    </source>
</evidence>
<reference evidence="1 2" key="1">
    <citation type="journal article" date="2023" name="Front. Microbiol.">
        <title>Genomic analyses of Burkholderia respiratory isolates indicates two evolutionarily distinct B. anthina clades.</title>
        <authorList>
            <person name="Pham A."/>
            <person name="Volmer J.G."/>
            <person name="Chambers D.C."/>
            <person name="Smith D.J."/>
            <person name="Reid D.W."/>
            <person name="Burr L."/>
            <person name="Wells T.J."/>
        </authorList>
    </citation>
    <scope>NUCLEOTIDE SEQUENCE [LARGE SCALE GENOMIC DNA]</scope>
    <source>
        <strain evidence="1 2">BCCIQ07A</strain>
    </source>
</reference>
<sequence length="57" mass="6501">MKRITKAMKQASGHRYCCECAAHGPRVKAHWAHKGRDYCDAHKPAETAERPAREVRV</sequence>
<dbReference type="Proteomes" id="UP001304467">
    <property type="component" value="Unassembled WGS sequence"/>
</dbReference>
<evidence type="ECO:0000313" key="1">
    <source>
        <dbReference type="EMBL" id="MEB2582312.1"/>
    </source>
</evidence>
<protein>
    <submittedName>
        <fullName evidence="1">Uncharacterized protein</fullName>
    </submittedName>
</protein>
<accession>A0ABU5WVM0</accession>
<dbReference type="EMBL" id="JAWRLE010000049">
    <property type="protein sequence ID" value="MEB2582312.1"/>
    <property type="molecule type" value="Genomic_DNA"/>
</dbReference>
<gene>
    <name evidence="1" type="ORF">SB593_25540</name>
</gene>
<name>A0ABU5WVM0_9BURK</name>
<organism evidence="1 2">
    <name type="scientific">Burkholderia anthinoferrum</name>
    <dbReference type="NCBI Taxonomy" id="3090833"/>
    <lineage>
        <taxon>Bacteria</taxon>
        <taxon>Pseudomonadati</taxon>
        <taxon>Pseudomonadota</taxon>
        <taxon>Betaproteobacteria</taxon>
        <taxon>Burkholderiales</taxon>
        <taxon>Burkholderiaceae</taxon>
        <taxon>Burkholderia</taxon>
    </lineage>
</organism>